<dbReference type="Pfam" id="PF00092">
    <property type="entry name" value="VWA"/>
    <property type="match status" value="1"/>
</dbReference>
<dbReference type="InterPro" id="IPR036465">
    <property type="entry name" value="vWFA_dom_sf"/>
</dbReference>
<dbReference type="PANTHER" id="PTHR10579:SF43">
    <property type="entry name" value="ZINC FINGER (C3HC4-TYPE RING FINGER) FAMILY PROTEIN"/>
    <property type="match status" value="1"/>
</dbReference>
<dbReference type="AlphaFoldDB" id="A0A545B097"/>
<dbReference type="SUPFAM" id="SSF53850">
    <property type="entry name" value="Periplasmic binding protein-like II"/>
    <property type="match status" value="1"/>
</dbReference>
<feature type="domain" description="VWFA" evidence="1">
    <location>
        <begin position="351"/>
        <end position="541"/>
    </location>
</feature>
<dbReference type="InterPro" id="IPR051266">
    <property type="entry name" value="CLCR"/>
</dbReference>
<dbReference type="SMART" id="SM00327">
    <property type="entry name" value="VWA"/>
    <property type="match status" value="1"/>
</dbReference>
<evidence type="ECO:0000259" key="1">
    <source>
        <dbReference type="PROSITE" id="PS50234"/>
    </source>
</evidence>
<dbReference type="RefSeq" id="WP_142702793.1">
    <property type="nucleotide sequence ID" value="NZ_VIRS01000002.1"/>
</dbReference>
<accession>A0A545B097</accession>
<proteinExistence type="predicted"/>
<dbReference type="Gene3D" id="3.40.50.410">
    <property type="entry name" value="von Willebrand factor, type A domain"/>
    <property type="match status" value="1"/>
</dbReference>
<protein>
    <submittedName>
        <fullName evidence="2">VWA domain-containing protein</fullName>
    </submittedName>
</protein>
<dbReference type="Pfam" id="PF13531">
    <property type="entry name" value="SBP_bac_11"/>
    <property type="match status" value="1"/>
</dbReference>
<dbReference type="Proteomes" id="UP000317982">
    <property type="component" value="Unassembled WGS sequence"/>
</dbReference>
<dbReference type="PROSITE" id="PS50234">
    <property type="entry name" value="VWFA"/>
    <property type="match status" value="1"/>
</dbReference>
<organism evidence="2 3">
    <name type="scientific">Cryptosporangium phraense</name>
    <dbReference type="NCBI Taxonomy" id="2593070"/>
    <lineage>
        <taxon>Bacteria</taxon>
        <taxon>Bacillati</taxon>
        <taxon>Actinomycetota</taxon>
        <taxon>Actinomycetes</taxon>
        <taxon>Cryptosporangiales</taxon>
        <taxon>Cryptosporangiaceae</taxon>
        <taxon>Cryptosporangium</taxon>
    </lineage>
</organism>
<reference evidence="2 3" key="1">
    <citation type="submission" date="2019-07" db="EMBL/GenBank/DDBJ databases">
        <title>Cryptosporangium phraense sp. nov., isolated from plant litter.</title>
        <authorList>
            <person name="Suriyachadkun C."/>
        </authorList>
    </citation>
    <scope>NUCLEOTIDE SEQUENCE [LARGE SCALE GENOMIC DNA]</scope>
    <source>
        <strain evidence="2 3">A-T 5661</strain>
    </source>
</reference>
<dbReference type="SUPFAM" id="SSF53300">
    <property type="entry name" value="vWA-like"/>
    <property type="match status" value="1"/>
</dbReference>
<dbReference type="OrthoDB" id="3170630at2"/>
<name>A0A545B097_9ACTN</name>
<gene>
    <name evidence="2" type="ORF">FL583_02395</name>
</gene>
<dbReference type="PANTHER" id="PTHR10579">
    <property type="entry name" value="CALCIUM-ACTIVATED CHLORIDE CHANNEL REGULATOR"/>
    <property type="match status" value="1"/>
</dbReference>
<sequence>MRLLLAAVALLLVAACTGPDGKPGYDPSATTSSGAAVTLRVLAGSELSDMKPVLEKIKEQTGVTVELDYTGTLDGAESVANGSASKKYDAVWFSSNRYLTLLPEARSRIGTQQKIMTSPVVLGLRQSAVQRLGWTGKPVSWAQIAEAASARKFSFGMTDPSASNTGFSTLIGVAAALSGAGDALSTKDIDRVAPRLRSFFAGQALTAGSSGWLSEAYLRRTTGNAPGGAIDGLFNYESVLLSLNAGGKLPEPLSIVYPSDGVVTADYPFTLLKSASPAAKIAYDTVSGALRSKDMQQRILSDTRRRPIDPTVALPPSMGNQTLIELPFPAKREVVDDLLISFQNTLRRPSRTVYVLDTSGSMDGDRITGLKSALTGLTGADTSVTGRFARFRSREEVTLLAFNSSTQPPISITVPPSDTDAALARIRTAVAGLKADGGTAIYKALDDAYRLIAATPGQGDAVTSIVLMTDGENTSGQKYDDFVDDYGGRPASQRAIPIYPVLFGESATDQMENLAKLSGGRTFDARNGTLNSAFKEIRGYQ</sequence>
<evidence type="ECO:0000313" key="3">
    <source>
        <dbReference type="Proteomes" id="UP000317982"/>
    </source>
</evidence>
<dbReference type="InterPro" id="IPR002035">
    <property type="entry name" value="VWF_A"/>
</dbReference>
<dbReference type="PROSITE" id="PS51257">
    <property type="entry name" value="PROKAR_LIPOPROTEIN"/>
    <property type="match status" value="1"/>
</dbReference>
<dbReference type="InParanoid" id="A0A545B097"/>
<keyword evidence="3" id="KW-1185">Reference proteome</keyword>
<comment type="caution">
    <text evidence="2">The sequence shown here is derived from an EMBL/GenBank/DDBJ whole genome shotgun (WGS) entry which is preliminary data.</text>
</comment>
<dbReference type="EMBL" id="VIRS01000002">
    <property type="protein sequence ID" value="TQS46265.1"/>
    <property type="molecule type" value="Genomic_DNA"/>
</dbReference>
<evidence type="ECO:0000313" key="2">
    <source>
        <dbReference type="EMBL" id="TQS46265.1"/>
    </source>
</evidence>